<dbReference type="GO" id="GO:0005634">
    <property type="term" value="C:nucleus"/>
    <property type="evidence" value="ECO:0007669"/>
    <property type="project" value="UniProtKB-SubCell"/>
</dbReference>
<evidence type="ECO:0000256" key="2">
    <source>
        <dbReference type="ARBA" id="ARBA00022553"/>
    </source>
</evidence>
<evidence type="ECO:0000256" key="8">
    <source>
        <dbReference type="ARBA" id="ARBA00064832"/>
    </source>
</evidence>
<comment type="function">
    <text evidence="7">Involved in chromatin organization.</text>
</comment>
<dbReference type="PROSITE" id="PS50800">
    <property type="entry name" value="SAP"/>
    <property type="match status" value="1"/>
</dbReference>
<dbReference type="InterPro" id="IPR003034">
    <property type="entry name" value="SAP_dom"/>
</dbReference>
<feature type="domain" description="DEK-C" evidence="12">
    <location>
        <begin position="352"/>
        <end position="408"/>
    </location>
</feature>
<keyword evidence="4" id="KW-0156">Chromatin regulator</keyword>
<dbReference type="EMBL" id="KQ417455">
    <property type="protein sequence ID" value="KOF91899.1"/>
    <property type="molecule type" value="Genomic_DNA"/>
</dbReference>
<keyword evidence="3" id="KW-0013">ADP-ribosylation</keyword>
<gene>
    <name evidence="13" type="ORF">OCBIM_22007844mg</name>
</gene>
<evidence type="ECO:0000256" key="1">
    <source>
        <dbReference type="ARBA" id="ARBA00004123"/>
    </source>
</evidence>
<dbReference type="OrthoDB" id="370884at2759"/>
<feature type="compositionally biased region" description="Basic residues" evidence="10">
    <location>
        <begin position="239"/>
        <end position="257"/>
    </location>
</feature>
<comment type="subunit">
    <text evidence="8">Found in a mRNA splicing-dependent exon junction complex (EJC) with DEK, RBM8A, RNPS1, SRRM1 and ALYREF/THOC4. Interacts with histones H2A, H2B, H3, H4, acetylated histone H4, non-phosphorylated DAXX and HDAC2. Component of the B-WICH complex, at least composed of SMARCA5/SNF2H, BAZ1B/WSTF, SF3B1, DEK, MYO1C, ERCC6, MYBBP1A and DDX21. Binds DNA.</text>
</comment>
<dbReference type="KEGG" id="obi:106869008"/>
<feature type="compositionally biased region" description="Basic residues" evidence="10">
    <location>
        <begin position="296"/>
        <end position="331"/>
    </location>
</feature>
<feature type="region of interest" description="Disordered" evidence="10">
    <location>
        <begin position="217"/>
        <end position="359"/>
    </location>
</feature>
<organism evidence="13">
    <name type="scientific">Octopus bimaculoides</name>
    <name type="common">California two-spotted octopus</name>
    <dbReference type="NCBI Taxonomy" id="37653"/>
    <lineage>
        <taxon>Eukaryota</taxon>
        <taxon>Metazoa</taxon>
        <taxon>Spiralia</taxon>
        <taxon>Lophotrochozoa</taxon>
        <taxon>Mollusca</taxon>
        <taxon>Cephalopoda</taxon>
        <taxon>Coleoidea</taxon>
        <taxon>Octopodiformes</taxon>
        <taxon>Octopoda</taxon>
        <taxon>Incirrata</taxon>
        <taxon>Octopodidae</taxon>
        <taxon>Octopus</taxon>
    </lineage>
</organism>
<dbReference type="FunFam" id="1.10.10.60:FF:000148">
    <property type="entry name" value="Dek, isoform B"/>
    <property type="match status" value="1"/>
</dbReference>
<feature type="compositionally biased region" description="Acidic residues" evidence="10">
    <location>
        <begin position="60"/>
        <end position="72"/>
    </location>
</feature>
<dbReference type="InterPro" id="IPR044198">
    <property type="entry name" value="DEK"/>
</dbReference>
<comment type="subcellular location">
    <subcellularLocation>
        <location evidence="1">Nucleus</location>
    </subcellularLocation>
</comment>
<dbReference type="STRING" id="37653.A0A0L8HRU0"/>
<dbReference type="SUPFAM" id="SSF109715">
    <property type="entry name" value="DEK C-terminal domain"/>
    <property type="match status" value="1"/>
</dbReference>
<dbReference type="PROSITE" id="PS51998">
    <property type="entry name" value="DEK_C"/>
    <property type="match status" value="1"/>
</dbReference>
<evidence type="ECO:0000256" key="6">
    <source>
        <dbReference type="ARBA" id="ARBA00023242"/>
    </source>
</evidence>
<dbReference type="GO" id="GO:0003677">
    <property type="term" value="F:DNA binding"/>
    <property type="evidence" value="ECO:0007669"/>
    <property type="project" value="UniProtKB-KW"/>
</dbReference>
<feature type="region of interest" description="Disordered" evidence="10">
    <location>
        <begin position="1"/>
        <end position="75"/>
    </location>
</feature>
<dbReference type="OMA" id="MIKKAPT"/>
<feature type="compositionally biased region" description="Basic and acidic residues" evidence="10">
    <location>
        <begin position="12"/>
        <end position="47"/>
    </location>
</feature>
<evidence type="ECO:0000256" key="4">
    <source>
        <dbReference type="ARBA" id="ARBA00022853"/>
    </source>
</evidence>
<sequence length="408" mass="46474">MSEENTSDVSQEEVKIAEKMEAEEEKSVDTVKEECAKKEEESVKSDSGEVVAENKNSSQENEDAVNEQDEEPQLGLLERPVVIESGKREKKKVERLEMSVTSANDKKKILIPEGTGEKLGDCPIIEYQLNRVKAENLKIIHRALFDRPGALVEIKRNIRKFNGFDFGKDDKRFDKKRALLAKNTTASLRKICEILGLERGGAKDEILNKIMDFLVKPKDTGKSVPKPKKKRKSGETKSKSKPKKNKKKSSSSQKKKVVSSDSSESDSDEEEEEEEEEQEDEESEQSEESEEEVKEVKKKKKSKPEKKPSKEKKKEKKKETPKKKVVAKKRKVSDVSSDSSDDEPIIKKKKSPPSDEELHEDVKKILEGANLEEVTMKTVIKQVYAKYPDFDLTQRKEFIKSTVKQIIS</sequence>
<proteinExistence type="predicted"/>
<dbReference type="Pfam" id="PF08766">
    <property type="entry name" value="DEK_C"/>
    <property type="match status" value="1"/>
</dbReference>
<keyword evidence="5" id="KW-0238">DNA-binding</keyword>
<reference evidence="13" key="1">
    <citation type="submission" date="2015-07" db="EMBL/GenBank/DDBJ databases">
        <title>MeaNS - Measles Nucleotide Surveillance Program.</title>
        <authorList>
            <person name="Tran T."/>
            <person name="Druce J."/>
        </authorList>
    </citation>
    <scope>NUCLEOTIDE SEQUENCE</scope>
    <source>
        <strain evidence="13">UCB-OBI-ISO-001</strain>
        <tissue evidence="13">Gonad</tissue>
    </source>
</reference>
<evidence type="ECO:0000256" key="7">
    <source>
        <dbReference type="ARBA" id="ARBA00056057"/>
    </source>
</evidence>
<feature type="compositionally biased region" description="Acidic residues" evidence="10">
    <location>
        <begin position="263"/>
        <end position="293"/>
    </location>
</feature>
<accession>A0A0L8HRU0</accession>
<dbReference type="GO" id="GO:0006325">
    <property type="term" value="P:chromatin organization"/>
    <property type="evidence" value="ECO:0007669"/>
    <property type="project" value="UniProtKB-KW"/>
</dbReference>
<evidence type="ECO:0000313" key="13">
    <source>
        <dbReference type="EMBL" id="KOF91899.1"/>
    </source>
</evidence>
<dbReference type="InterPro" id="IPR014876">
    <property type="entry name" value="DEK_C"/>
</dbReference>
<dbReference type="PANTHER" id="PTHR13468">
    <property type="entry name" value="DEK PROTEIN"/>
    <property type="match status" value="1"/>
</dbReference>
<evidence type="ECO:0000259" key="12">
    <source>
        <dbReference type="PROSITE" id="PS51998"/>
    </source>
</evidence>
<evidence type="ECO:0000256" key="3">
    <source>
        <dbReference type="ARBA" id="ARBA00022765"/>
    </source>
</evidence>
<dbReference type="PANTHER" id="PTHR13468:SF1">
    <property type="entry name" value="PROTEIN DEK"/>
    <property type="match status" value="1"/>
</dbReference>
<name>A0A0L8HRU0_OCTBM</name>
<evidence type="ECO:0000256" key="9">
    <source>
        <dbReference type="ARBA" id="ARBA00074520"/>
    </source>
</evidence>
<dbReference type="Gene3D" id="1.10.10.60">
    <property type="entry name" value="Homeodomain-like"/>
    <property type="match status" value="1"/>
</dbReference>
<dbReference type="GO" id="GO:2000779">
    <property type="term" value="P:regulation of double-strand break repair"/>
    <property type="evidence" value="ECO:0007669"/>
    <property type="project" value="TreeGrafter"/>
</dbReference>
<protein>
    <recommendedName>
        <fullName evidence="9">Protein DEK</fullName>
    </recommendedName>
</protein>
<keyword evidence="6" id="KW-0539">Nucleus</keyword>
<evidence type="ECO:0000256" key="10">
    <source>
        <dbReference type="SAM" id="MobiDB-lite"/>
    </source>
</evidence>
<keyword evidence="2" id="KW-0597">Phosphoprotein</keyword>
<evidence type="ECO:0000259" key="11">
    <source>
        <dbReference type="PROSITE" id="PS50800"/>
    </source>
</evidence>
<feature type="domain" description="SAP" evidence="11">
    <location>
        <begin position="180"/>
        <end position="214"/>
    </location>
</feature>
<dbReference type="GO" id="GO:0042393">
    <property type="term" value="F:histone binding"/>
    <property type="evidence" value="ECO:0007669"/>
    <property type="project" value="TreeGrafter"/>
</dbReference>
<evidence type="ECO:0000256" key="5">
    <source>
        <dbReference type="ARBA" id="ARBA00023125"/>
    </source>
</evidence>
<dbReference type="AlphaFoldDB" id="A0A0L8HRU0"/>